<feature type="region of interest" description="Disordered" evidence="1">
    <location>
        <begin position="35"/>
        <end position="65"/>
    </location>
</feature>
<proteinExistence type="predicted"/>
<evidence type="ECO:0000313" key="3">
    <source>
        <dbReference type="Proteomes" id="UP000309128"/>
    </source>
</evidence>
<comment type="caution">
    <text evidence="2">The sequence shown here is derived from an EMBL/GenBank/DDBJ whole genome shotgun (WGS) entry which is preliminary data.</text>
</comment>
<sequence>MVDLTPSMGPGGRPVTATRLFLVLALHRCVFVRSRPAADPGGARKHRADDHPDQDEGNGPWHPYP</sequence>
<reference evidence="2 3" key="1">
    <citation type="submission" date="2019-05" db="EMBL/GenBank/DDBJ databases">
        <title>Draft genome sequence of Nonomuraea turkmeniaca DSM 43926.</title>
        <authorList>
            <person name="Saricaoglu S."/>
            <person name="Isik K."/>
        </authorList>
    </citation>
    <scope>NUCLEOTIDE SEQUENCE [LARGE SCALE GENOMIC DNA]</scope>
    <source>
        <strain evidence="2 3">DSM 43926</strain>
    </source>
</reference>
<gene>
    <name evidence="2" type="ORF">ETD86_42525</name>
</gene>
<dbReference type="EMBL" id="VCKY01000221">
    <property type="protein sequence ID" value="TMR09678.1"/>
    <property type="molecule type" value="Genomic_DNA"/>
</dbReference>
<evidence type="ECO:0000256" key="1">
    <source>
        <dbReference type="SAM" id="MobiDB-lite"/>
    </source>
</evidence>
<dbReference type="Proteomes" id="UP000309128">
    <property type="component" value="Unassembled WGS sequence"/>
</dbReference>
<organism evidence="2 3">
    <name type="scientific">Nonomuraea turkmeniaca</name>
    <dbReference type="NCBI Taxonomy" id="103838"/>
    <lineage>
        <taxon>Bacteria</taxon>
        <taxon>Bacillati</taxon>
        <taxon>Actinomycetota</taxon>
        <taxon>Actinomycetes</taxon>
        <taxon>Streptosporangiales</taxon>
        <taxon>Streptosporangiaceae</taxon>
        <taxon>Nonomuraea</taxon>
    </lineage>
</organism>
<evidence type="ECO:0000313" key="2">
    <source>
        <dbReference type="EMBL" id="TMR09678.1"/>
    </source>
</evidence>
<name>A0A5S4F0V5_9ACTN</name>
<accession>A0A5S4F0V5</accession>
<keyword evidence="3" id="KW-1185">Reference proteome</keyword>
<protein>
    <submittedName>
        <fullName evidence="2">Uncharacterized protein</fullName>
    </submittedName>
</protein>
<dbReference type="RefSeq" id="WP_138672300.1">
    <property type="nucleotide sequence ID" value="NZ_VCKY01000221.1"/>
</dbReference>
<dbReference type="AlphaFoldDB" id="A0A5S4F0V5"/>